<evidence type="ECO:0000313" key="4">
    <source>
        <dbReference type="Proteomes" id="UP000192247"/>
    </source>
</evidence>
<evidence type="ECO:0000313" key="3">
    <source>
        <dbReference type="EMBL" id="OQR76983.1"/>
    </source>
</evidence>
<proteinExistence type="predicted"/>
<feature type="region of interest" description="Disordered" evidence="1">
    <location>
        <begin position="97"/>
        <end position="125"/>
    </location>
</feature>
<sequence length="139" mass="15542">MSDQGMRFSERSGPEELNKLVHTMPKTVTASRWFDLINSRTELIPESVRIVLLALSYLLLWTLFFRALKPLASLLRILSEQMAAKISVGTSLPSVDTEGLHIREGPCKPPEYGAEDEEEPQDAENESVISDHLTVFAVS</sequence>
<reference evidence="3 4" key="1">
    <citation type="journal article" date="2017" name="Gigascience">
        <title>Draft genome of the honey bee ectoparasitic mite, Tropilaelaps mercedesae, is shaped by the parasitic life history.</title>
        <authorList>
            <person name="Dong X."/>
            <person name="Armstrong S.D."/>
            <person name="Xia D."/>
            <person name="Makepeace B.L."/>
            <person name="Darby A.C."/>
            <person name="Kadowaki T."/>
        </authorList>
    </citation>
    <scope>NUCLEOTIDE SEQUENCE [LARGE SCALE GENOMIC DNA]</scope>
    <source>
        <strain evidence="3">Wuxi-XJTLU</strain>
    </source>
</reference>
<evidence type="ECO:0000256" key="2">
    <source>
        <dbReference type="SAM" id="Phobius"/>
    </source>
</evidence>
<dbReference type="Proteomes" id="UP000192247">
    <property type="component" value="Unassembled WGS sequence"/>
</dbReference>
<dbReference type="EMBL" id="MNPL01004080">
    <property type="protein sequence ID" value="OQR76983.1"/>
    <property type="molecule type" value="Genomic_DNA"/>
</dbReference>
<feature type="compositionally biased region" description="Acidic residues" evidence="1">
    <location>
        <begin position="113"/>
        <end position="125"/>
    </location>
</feature>
<keyword evidence="2" id="KW-0812">Transmembrane</keyword>
<keyword evidence="2" id="KW-1133">Transmembrane helix</keyword>
<name>A0A1V9XU59_9ACAR</name>
<gene>
    <name evidence="3" type="ORF">BIW11_07417</name>
</gene>
<feature type="transmembrane region" description="Helical" evidence="2">
    <location>
        <begin position="48"/>
        <end position="68"/>
    </location>
</feature>
<evidence type="ECO:0000256" key="1">
    <source>
        <dbReference type="SAM" id="MobiDB-lite"/>
    </source>
</evidence>
<protein>
    <submittedName>
        <fullName evidence="3">Uncharacterized protein</fullName>
    </submittedName>
</protein>
<organism evidence="3 4">
    <name type="scientific">Tropilaelaps mercedesae</name>
    <dbReference type="NCBI Taxonomy" id="418985"/>
    <lineage>
        <taxon>Eukaryota</taxon>
        <taxon>Metazoa</taxon>
        <taxon>Ecdysozoa</taxon>
        <taxon>Arthropoda</taxon>
        <taxon>Chelicerata</taxon>
        <taxon>Arachnida</taxon>
        <taxon>Acari</taxon>
        <taxon>Parasitiformes</taxon>
        <taxon>Mesostigmata</taxon>
        <taxon>Gamasina</taxon>
        <taxon>Dermanyssoidea</taxon>
        <taxon>Laelapidae</taxon>
        <taxon>Tropilaelaps</taxon>
    </lineage>
</organism>
<keyword evidence="2" id="KW-0472">Membrane</keyword>
<accession>A0A1V9XU59</accession>
<dbReference type="InParanoid" id="A0A1V9XU59"/>
<keyword evidence="4" id="KW-1185">Reference proteome</keyword>
<dbReference type="AlphaFoldDB" id="A0A1V9XU59"/>
<comment type="caution">
    <text evidence="3">The sequence shown here is derived from an EMBL/GenBank/DDBJ whole genome shotgun (WGS) entry which is preliminary data.</text>
</comment>